<keyword evidence="1" id="KW-0812">Transmembrane</keyword>
<dbReference type="SUPFAM" id="SSF56300">
    <property type="entry name" value="Metallo-dependent phosphatases"/>
    <property type="match status" value="1"/>
</dbReference>
<keyword evidence="1" id="KW-0472">Membrane</keyword>
<dbReference type="EMBL" id="CM007386">
    <property type="protein sequence ID" value="ONK65801.1"/>
    <property type="molecule type" value="Genomic_DNA"/>
</dbReference>
<evidence type="ECO:0000256" key="1">
    <source>
        <dbReference type="SAM" id="Phobius"/>
    </source>
</evidence>
<proteinExistence type="predicted"/>
<feature type="transmembrane region" description="Helical" evidence="1">
    <location>
        <begin position="193"/>
        <end position="218"/>
    </location>
</feature>
<dbReference type="InterPro" id="IPR029052">
    <property type="entry name" value="Metallo-depent_PP-like"/>
</dbReference>
<evidence type="ECO:0008006" key="4">
    <source>
        <dbReference type="Google" id="ProtNLM"/>
    </source>
</evidence>
<dbReference type="PANTHER" id="PTHR34211">
    <property type="entry name" value="CALCINEURIN-LIKE METALLO-PHOSPHOESTERASE SUPERFAMILY PROTEIN"/>
    <property type="match status" value="1"/>
</dbReference>
<feature type="transmembrane region" description="Helical" evidence="1">
    <location>
        <begin position="150"/>
        <end position="173"/>
    </location>
</feature>
<dbReference type="AlphaFoldDB" id="A0A5P1EMM3"/>
<evidence type="ECO:0000313" key="2">
    <source>
        <dbReference type="EMBL" id="ONK65801.1"/>
    </source>
</evidence>
<gene>
    <name evidence="2" type="ORF">A4U43_C06F1110</name>
</gene>
<dbReference type="Gramene" id="ONK65801">
    <property type="protein sequence ID" value="ONK65801"/>
    <property type="gene ID" value="A4U43_C06F1110"/>
</dbReference>
<feature type="transmembrane region" description="Helical" evidence="1">
    <location>
        <begin position="230"/>
        <end position="253"/>
    </location>
</feature>
<dbReference type="PANTHER" id="PTHR34211:SF3">
    <property type="entry name" value="CALCINEURIN-LIKE METALLO-PHOSPHOESTERASE SUPERFAMILY PROTEIN"/>
    <property type="match status" value="1"/>
</dbReference>
<name>A0A5P1EMM3_ASPOF</name>
<feature type="transmembrane region" description="Helical" evidence="1">
    <location>
        <begin position="338"/>
        <end position="359"/>
    </location>
</feature>
<sequence>MWRLQEIPASWRLTSYWRGSCVGENDSVIIMTHEPNWLLDWYWNSNSGINVSHLIRDYLKGRCKLRMAGDLHHYMRHSCVNSDKPVHVQHLLVNGCGGAFLHPTHVFKHFNTFCGNSYKSEVTYPSFDDSSRIALGNILKFRKKNWQFDVIGGFIYFILVFSMFPQCNVFNILIDESWSGRLKSFFSTMQSAFMFMIEHSYVSFIGFLMLILCSYSFVPTKLSRKRRAMLGILHVSAHMAAALILMLLLELAIDMCIRNRLLATSGYHTLYEWYRSIENEHFPDPTGLRTRIEKWTFGLYPACVKYLMSAFDVPEVMAVNRRNICKKGMESLSRGAAIIYYASLFLYFWVLSTPVVSLVPKDWKLDPEWDAEPKQPLQPSYLRRFPSKWRASNSPDPVNSVRIVDHFVIQQSPRNPIT</sequence>
<evidence type="ECO:0000313" key="3">
    <source>
        <dbReference type="Proteomes" id="UP000243459"/>
    </source>
</evidence>
<accession>A0A5P1EMM3</accession>
<reference evidence="3" key="1">
    <citation type="journal article" date="2017" name="Nat. Commun.">
        <title>The asparagus genome sheds light on the origin and evolution of a young Y chromosome.</title>
        <authorList>
            <person name="Harkess A."/>
            <person name="Zhou J."/>
            <person name="Xu C."/>
            <person name="Bowers J.E."/>
            <person name="Van der Hulst R."/>
            <person name="Ayyampalayam S."/>
            <person name="Mercati F."/>
            <person name="Riccardi P."/>
            <person name="McKain M.R."/>
            <person name="Kakrana A."/>
            <person name="Tang H."/>
            <person name="Ray J."/>
            <person name="Groenendijk J."/>
            <person name="Arikit S."/>
            <person name="Mathioni S.M."/>
            <person name="Nakano M."/>
            <person name="Shan H."/>
            <person name="Telgmann-Rauber A."/>
            <person name="Kanno A."/>
            <person name="Yue Z."/>
            <person name="Chen H."/>
            <person name="Li W."/>
            <person name="Chen Y."/>
            <person name="Xu X."/>
            <person name="Zhang Y."/>
            <person name="Luo S."/>
            <person name="Chen H."/>
            <person name="Gao J."/>
            <person name="Mao Z."/>
            <person name="Pires J.C."/>
            <person name="Luo M."/>
            <person name="Kudrna D."/>
            <person name="Wing R.A."/>
            <person name="Meyers B.C."/>
            <person name="Yi K."/>
            <person name="Kong H."/>
            <person name="Lavrijsen P."/>
            <person name="Sunseri F."/>
            <person name="Falavigna A."/>
            <person name="Ye Y."/>
            <person name="Leebens-Mack J.H."/>
            <person name="Chen G."/>
        </authorList>
    </citation>
    <scope>NUCLEOTIDE SEQUENCE [LARGE SCALE GENOMIC DNA]</scope>
    <source>
        <strain evidence="3">cv. DH0086</strain>
    </source>
</reference>
<organism evidence="2 3">
    <name type="scientific">Asparagus officinalis</name>
    <name type="common">Garden asparagus</name>
    <dbReference type="NCBI Taxonomy" id="4686"/>
    <lineage>
        <taxon>Eukaryota</taxon>
        <taxon>Viridiplantae</taxon>
        <taxon>Streptophyta</taxon>
        <taxon>Embryophyta</taxon>
        <taxon>Tracheophyta</taxon>
        <taxon>Spermatophyta</taxon>
        <taxon>Magnoliopsida</taxon>
        <taxon>Liliopsida</taxon>
        <taxon>Asparagales</taxon>
        <taxon>Asparagaceae</taxon>
        <taxon>Asparagoideae</taxon>
        <taxon>Asparagus</taxon>
    </lineage>
</organism>
<keyword evidence="1" id="KW-1133">Transmembrane helix</keyword>
<dbReference type="Proteomes" id="UP000243459">
    <property type="component" value="Chromosome 6"/>
</dbReference>
<dbReference type="OMA" id="MIMMELA"/>
<keyword evidence="3" id="KW-1185">Reference proteome</keyword>
<protein>
    <recommendedName>
        <fullName evidence="4">Calcineurin-like phosphoesterase domain-containing protein</fullName>
    </recommendedName>
</protein>